<evidence type="ECO:0000256" key="6">
    <source>
        <dbReference type="ARBA" id="ARBA00022989"/>
    </source>
</evidence>
<feature type="domain" description="Tripartite ATP-independent periplasmic transporters DctQ component" evidence="10">
    <location>
        <begin position="20"/>
        <end position="148"/>
    </location>
</feature>
<dbReference type="PANTHER" id="PTHR35011">
    <property type="entry name" value="2,3-DIKETO-L-GULONATE TRAP TRANSPORTER SMALL PERMEASE PROTEIN YIAM"/>
    <property type="match status" value="1"/>
</dbReference>
<dbReference type="GO" id="GO:0005886">
    <property type="term" value="C:plasma membrane"/>
    <property type="evidence" value="ECO:0007669"/>
    <property type="project" value="UniProtKB-SubCell"/>
</dbReference>
<evidence type="ECO:0000256" key="1">
    <source>
        <dbReference type="ARBA" id="ARBA00004429"/>
    </source>
</evidence>
<evidence type="ECO:0000256" key="9">
    <source>
        <dbReference type="SAM" id="Phobius"/>
    </source>
</evidence>
<dbReference type="Pfam" id="PF04290">
    <property type="entry name" value="DctQ"/>
    <property type="match status" value="1"/>
</dbReference>
<feature type="transmembrane region" description="Helical" evidence="9">
    <location>
        <begin position="44"/>
        <end position="62"/>
    </location>
</feature>
<dbReference type="EMBL" id="CP003359">
    <property type="protein sequence ID" value="AGB42404.1"/>
    <property type="molecule type" value="Genomic_DNA"/>
</dbReference>
<dbReference type="Proteomes" id="UP000010880">
    <property type="component" value="Chromosome"/>
</dbReference>
<dbReference type="HOGENOM" id="CLU_086356_9_1_9"/>
<keyword evidence="7 9" id="KW-0472">Membrane</keyword>
<evidence type="ECO:0000256" key="2">
    <source>
        <dbReference type="ARBA" id="ARBA00022448"/>
    </source>
</evidence>
<organism evidence="11 12">
    <name type="scientific">Halobacteroides halobius (strain ATCC 35273 / DSM 5150 / MD-1)</name>
    <dbReference type="NCBI Taxonomy" id="748449"/>
    <lineage>
        <taxon>Bacteria</taxon>
        <taxon>Bacillati</taxon>
        <taxon>Bacillota</taxon>
        <taxon>Clostridia</taxon>
        <taxon>Halanaerobiales</taxon>
        <taxon>Halobacteroidaceae</taxon>
        <taxon>Halobacteroides</taxon>
    </lineage>
</organism>
<comment type="subcellular location">
    <subcellularLocation>
        <location evidence="1">Cell inner membrane</location>
        <topology evidence="1">Multi-pass membrane protein</topology>
    </subcellularLocation>
</comment>
<keyword evidence="3" id="KW-1003">Cell membrane</keyword>
<dbReference type="RefSeq" id="WP_015328117.1">
    <property type="nucleotide sequence ID" value="NC_019978.1"/>
</dbReference>
<feature type="transmembrane region" description="Helical" evidence="9">
    <location>
        <begin position="12"/>
        <end position="32"/>
    </location>
</feature>
<keyword evidence="6 9" id="KW-1133">Transmembrane helix</keyword>
<proteinExistence type="inferred from homology"/>
<dbReference type="PANTHER" id="PTHR35011:SF2">
    <property type="entry name" value="2,3-DIKETO-L-GULONATE TRAP TRANSPORTER SMALL PERMEASE PROTEIN YIAM"/>
    <property type="match status" value="1"/>
</dbReference>
<evidence type="ECO:0000313" key="11">
    <source>
        <dbReference type="EMBL" id="AGB42404.1"/>
    </source>
</evidence>
<reference evidence="12" key="1">
    <citation type="submission" date="2012-02" db="EMBL/GenBank/DDBJ databases">
        <title>The complete genome of Halobacteroides halobius DSM 5150.</title>
        <authorList>
            <person name="Lucas S."/>
            <person name="Copeland A."/>
            <person name="Lapidus A."/>
            <person name="Glavina del Rio T."/>
            <person name="Dalin E."/>
            <person name="Tice H."/>
            <person name="Bruce D."/>
            <person name="Goodwin L."/>
            <person name="Pitluck S."/>
            <person name="Peters L."/>
            <person name="Mikhailova N."/>
            <person name="Gu W."/>
            <person name="Kyrpides N."/>
            <person name="Mavromatis K."/>
            <person name="Ivanova N."/>
            <person name="Brettin T."/>
            <person name="Detter J.C."/>
            <person name="Han C."/>
            <person name="Larimer F."/>
            <person name="Land M."/>
            <person name="Hauser L."/>
            <person name="Markowitz V."/>
            <person name="Cheng J.-F."/>
            <person name="Hugenholtz P."/>
            <person name="Woyke T."/>
            <person name="Wu D."/>
            <person name="Tindall B."/>
            <person name="Pomrenke H."/>
            <person name="Brambilla E."/>
            <person name="Klenk H.-P."/>
            <person name="Eisen J.A."/>
        </authorList>
    </citation>
    <scope>NUCLEOTIDE SEQUENCE [LARGE SCALE GENOMIC DNA]</scope>
    <source>
        <strain evidence="12">ATCC 35273 / DSM 5150 / MD-1</strain>
    </source>
</reference>
<keyword evidence="4" id="KW-0997">Cell inner membrane</keyword>
<feature type="transmembrane region" description="Helical" evidence="9">
    <location>
        <begin position="125"/>
        <end position="144"/>
    </location>
</feature>
<dbReference type="AlphaFoldDB" id="L0KDF9"/>
<accession>L0KDF9</accession>
<dbReference type="InterPro" id="IPR007387">
    <property type="entry name" value="TRAP_DctQ"/>
</dbReference>
<dbReference type="GO" id="GO:0022857">
    <property type="term" value="F:transmembrane transporter activity"/>
    <property type="evidence" value="ECO:0007669"/>
    <property type="project" value="TreeGrafter"/>
</dbReference>
<evidence type="ECO:0000256" key="7">
    <source>
        <dbReference type="ARBA" id="ARBA00023136"/>
    </source>
</evidence>
<dbReference type="STRING" id="748449.Halha_2530"/>
<dbReference type="eggNOG" id="COG3090">
    <property type="taxonomic scope" value="Bacteria"/>
</dbReference>
<protein>
    <submittedName>
        <fullName evidence="11">TRAP-type C4-dicarboxylate transport system, small permease component</fullName>
    </submittedName>
</protein>
<feature type="transmembrane region" description="Helical" evidence="9">
    <location>
        <begin position="83"/>
        <end position="105"/>
    </location>
</feature>
<evidence type="ECO:0000256" key="5">
    <source>
        <dbReference type="ARBA" id="ARBA00022692"/>
    </source>
</evidence>
<keyword evidence="2" id="KW-0813">Transport</keyword>
<dbReference type="GO" id="GO:0015740">
    <property type="term" value="P:C4-dicarboxylate transport"/>
    <property type="evidence" value="ECO:0007669"/>
    <property type="project" value="TreeGrafter"/>
</dbReference>
<gene>
    <name evidence="11" type="ordered locus">Halha_2530</name>
</gene>
<evidence type="ECO:0000256" key="8">
    <source>
        <dbReference type="ARBA" id="ARBA00038436"/>
    </source>
</evidence>
<comment type="similarity">
    <text evidence="8">Belongs to the TRAP transporter small permease family.</text>
</comment>
<evidence type="ECO:0000256" key="4">
    <source>
        <dbReference type="ARBA" id="ARBA00022519"/>
    </source>
</evidence>
<dbReference type="OrthoDB" id="9814265at2"/>
<dbReference type="InterPro" id="IPR055348">
    <property type="entry name" value="DctQ"/>
</dbReference>
<sequence>MFKKIYNLYKYFVIFITITIMIVVNLNVFSRYVLNNSLGWASEASRFLFIWLTFLGAVLAYEKDEHIGLDLVIDLIPSEKVKTIVRLIADLGVLLVIAVLIKTGITVVQFTSNTSPALQIPMSRVYAIVPVSTIFMFLIALGKIKRRISNLFSNSNKKESQEEEKVV</sequence>
<keyword evidence="12" id="KW-1185">Reference proteome</keyword>
<name>L0KDF9_HALHC</name>
<keyword evidence="5 9" id="KW-0812">Transmembrane</keyword>
<evidence type="ECO:0000256" key="3">
    <source>
        <dbReference type="ARBA" id="ARBA00022475"/>
    </source>
</evidence>
<evidence type="ECO:0000259" key="10">
    <source>
        <dbReference type="Pfam" id="PF04290"/>
    </source>
</evidence>
<evidence type="ECO:0000313" key="12">
    <source>
        <dbReference type="Proteomes" id="UP000010880"/>
    </source>
</evidence>
<dbReference type="KEGG" id="hhl:Halha_2530"/>